<evidence type="ECO:0000256" key="5">
    <source>
        <dbReference type="ARBA" id="ARBA00023002"/>
    </source>
</evidence>
<dbReference type="GO" id="GO:0005737">
    <property type="term" value="C:cytoplasm"/>
    <property type="evidence" value="ECO:0007669"/>
    <property type="project" value="TreeGrafter"/>
</dbReference>
<keyword evidence="5" id="KW-0560">Oxidoreductase</keyword>
<dbReference type="InterPro" id="IPR000866">
    <property type="entry name" value="AhpC/TSA"/>
</dbReference>
<evidence type="ECO:0000256" key="7">
    <source>
        <dbReference type="ARBA" id="ARBA00023284"/>
    </source>
</evidence>
<dbReference type="SUPFAM" id="SSF52833">
    <property type="entry name" value="Thioredoxin-like"/>
    <property type="match status" value="1"/>
</dbReference>
<dbReference type="PROSITE" id="PS51352">
    <property type="entry name" value="THIOREDOXIN_2"/>
    <property type="match status" value="1"/>
</dbReference>
<dbReference type="AlphaFoldDB" id="A0A078MSK8"/>
<evidence type="ECO:0000256" key="1">
    <source>
        <dbReference type="ARBA" id="ARBA00003330"/>
    </source>
</evidence>
<protein>
    <recommendedName>
        <fullName evidence="2">thioredoxin-dependent peroxiredoxin</fullName>
        <ecNumber evidence="2">1.11.1.24</ecNumber>
    </recommendedName>
    <alternativeName>
        <fullName evidence="10">Bacterioferritin comigratory protein</fullName>
    </alternativeName>
    <alternativeName>
        <fullName evidence="8">Thioredoxin peroxidase</fullName>
    </alternativeName>
</protein>
<evidence type="ECO:0000256" key="11">
    <source>
        <dbReference type="ARBA" id="ARBA00049091"/>
    </source>
</evidence>
<dbReference type="InterPro" id="IPR036249">
    <property type="entry name" value="Thioredoxin-like_sf"/>
</dbReference>
<dbReference type="GO" id="GO:0034599">
    <property type="term" value="P:cellular response to oxidative stress"/>
    <property type="evidence" value="ECO:0007669"/>
    <property type="project" value="TreeGrafter"/>
</dbReference>
<proteinExistence type="inferred from homology"/>
<reference evidence="13" key="1">
    <citation type="submission" date="2014-07" db="EMBL/GenBank/DDBJ databases">
        <authorList>
            <person name="Urmite Genomes Urmite Genomes"/>
        </authorList>
    </citation>
    <scope>NUCLEOTIDE SEQUENCE</scope>
    <source>
        <strain evidence="13">11W110_air</strain>
    </source>
</reference>
<dbReference type="GO" id="GO:0008379">
    <property type="term" value="F:thioredoxin peroxidase activity"/>
    <property type="evidence" value="ECO:0007669"/>
    <property type="project" value="TreeGrafter"/>
</dbReference>
<keyword evidence="6" id="KW-1015">Disulfide bond</keyword>
<organism evidence="13">
    <name type="scientific">Arthrobacter saudimassiliensis</name>
    <dbReference type="NCBI Taxonomy" id="1461584"/>
    <lineage>
        <taxon>Bacteria</taxon>
        <taxon>Bacillati</taxon>
        <taxon>Actinomycetota</taxon>
        <taxon>Actinomycetes</taxon>
        <taxon>Micrococcales</taxon>
        <taxon>Micrococcaceae</taxon>
        <taxon>Arthrobacter</taxon>
    </lineage>
</organism>
<accession>A0A078MSK8</accession>
<comment type="function">
    <text evidence="1">Thiol-specific peroxidase that catalyzes the reduction of hydrogen peroxide and organic hydroperoxides to water and alcohols, respectively. Plays a role in cell protection against oxidative stress by detoxifying peroxides and as sensor of hydrogen peroxide-mediated signaling events.</text>
</comment>
<dbReference type="EMBL" id="LN483070">
    <property type="protein sequence ID" value="CEA08397.1"/>
    <property type="molecule type" value="Genomic_DNA"/>
</dbReference>
<sequence>MALDQRPFPDRSPAPDFELANQHGAPVRLRDLAGHPAFLVFFPFAFSRVCTGELRQLSSQAAIFEQAGARVVGVSCDSRYTLRAYAEAEDLPFDLLSDFWPHGEVSRLFGAFDEQLGRPIRLTAVIRPDGSLAETFSTGPGEARPPAAYRDALGRLAAAPAAPGAVT</sequence>
<evidence type="ECO:0000259" key="12">
    <source>
        <dbReference type="PROSITE" id="PS51352"/>
    </source>
</evidence>
<dbReference type="Gene3D" id="3.40.30.10">
    <property type="entry name" value="Glutaredoxin"/>
    <property type="match status" value="1"/>
</dbReference>
<comment type="catalytic activity">
    <reaction evidence="11">
        <text>a hydroperoxide + [thioredoxin]-dithiol = an alcohol + [thioredoxin]-disulfide + H2O</text>
        <dbReference type="Rhea" id="RHEA:62620"/>
        <dbReference type="Rhea" id="RHEA-COMP:10698"/>
        <dbReference type="Rhea" id="RHEA-COMP:10700"/>
        <dbReference type="ChEBI" id="CHEBI:15377"/>
        <dbReference type="ChEBI" id="CHEBI:29950"/>
        <dbReference type="ChEBI" id="CHEBI:30879"/>
        <dbReference type="ChEBI" id="CHEBI:35924"/>
        <dbReference type="ChEBI" id="CHEBI:50058"/>
        <dbReference type="EC" id="1.11.1.24"/>
    </reaction>
</comment>
<keyword evidence="3" id="KW-0575">Peroxidase</keyword>
<dbReference type="Pfam" id="PF00578">
    <property type="entry name" value="AhpC-TSA"/>
    <property type="match status" value="1"/>
</dbReference>
<name>A0A078MSK8_9MICC</name>
<evidence type="ECO:0000256" key="10">
    <source>
        <dbReference type="ARBA" id="ARBA00041373"/>
    </source>
</evidence>
<dbReference type="EC" id="1.11.1.24" evidence="2"/>
<evidence type="ECO:0000256" key="8">
    <source>
        <dbReference type="ARBA" id="ARBA00032824"/>
    </source>
</evidence>
<keyword evidence="7" id="KW-0676">Redox-active center</keyword>
<dbReference type="GO" id="GO:0045454">
    <property type="term" value="P:cell redox homeostasis"/>
    <property type="evidence" value="ECO:0007669"/>
    <property type="project" value="TreeGrafter"/>
</dbReference>
<dbReference type="PANTHER" id="PTHR42801:SF20">
    <property type="entry name" value="ALKYL HYDROPEROXIDE REDUCTASE E"/>
    <property type="match status" value="1"/>
</dbReference>
<evidence type="ECO:0000256" key="6">
    <source>
        <dbReference type="ARBA" id="ARBA00023157"/>
    </source>
</evidence>
<dbReference type="InterPro" id="IPR050924">
    <property type="entry name" value="Peroxiredoxin_BCP/PrxQ"/>
</dbReference>
<dbReference type="InterPro" id="IPR013766">
    <property type="entry name" value="Thioredoxin_domain"/>
</dbReference>
<evidence type="ECO:0000256" key="9">
    <source>
        <dbReference type="ARBA" id="ARBA00038489"/>
    </source>
</evidence>
<comment type="similarity">
    <text evidence="9">Belongs to the peroxiredoxin family. BCP/PrxQ subfamily.</text>
</comment>
<keyword evidence="4" id="KW-0049">Antioxidant</keyword>
<evidence type="ECO:0000256" key="2">
    <source>
        <dbReference type="ARBA" id="ARBA00013017"/>
    </source>
</evidence>
<gene>
    <name evidence="13" type="ORF">BN1051_01745</name>
</gene>
<evidence type="ECO:0000256" key="4">
    <source>
        <dbReference type="ARBA" id="ARBA00022862"/>
    </source>
</evidence>
<dbReference type="PANTHER" id="PTHR42801">
    <property type="entry name" value="THIOREDOXIN-DEPENDENT PEROXIDE REDUCTASE"/>
    <property type="match status" value="1"/>
</dbReference>
<evidence type="ECO:0000313" key="13">
    <source>
        <dbReference type="EMBL" id="CEA08397.1"/>
    </source>
</evidence>
<dbReference type="PATRIC" id="fig|1461584.3.peg.1726"/>
<evidence type="ECO:0000256" key="3">
    <source>
        <dbReference type="ARBA" id="ARBA00022559"/>
    </source>
</evidence>
<feature type="domain" description="Thioredoxin" evidence="12">
    <location>
        <begin position="8"/>
        <end position="158"/>
    </location>
</feature>